<accession>A0A2S8FQS0</accession>
<dbReference type="Proteomes" id="UP000238322">
    <property type="component" value="Unassembled WGS sequence"/>
</dbReference>
<dbReference type="InterPro" id="IPR008979">
    <property type="entry name" value="Galactose-bd-like_sf"/>
</dbReference>
<evidence type="ECO:0000313" key="3">
    <source>
        <dbReference type="Proteomes" id="UP000238322"/>
    </source>
</evidence>
<dbReference type="RefSeq" id="WP_105330250.1">
    <property type="nucleotide sequence ID" value="NZ_PUHY01000010.1"/>
</dbReference>
<dbReference type="InterPro" id="IPR038637">
    <property type="entry name" value="NPCBM_sf"/>
</dbReference>
<sequence length="370" mass="41227">MGQPERIASITDLTSTLEWSNSGEPIDASQVVRFGNPGVIKEDGVISLEDGSYFVAKELKTEGITLHGYNRFWDEMKVPLRPVRGILLRAHLDADETRKSLDRIQSYHGSKDRLRLSNGDYIDGTFRNLTPLYVQFQVGEKSLELDRKRVEEIHFAQPAGPPSPPRQGLWIGLRDGSMFLAQNANLQNERLSLQTRNGIALRSSALENAYAFITYLRPIGTAVRYLSDEKAIGFKYLGFLAPEWDYRNDRNISGGSLKSDGYISQKGLGLHATSRIAYRIGEQDARFRAKIGIDDDTDGAGSVIFKVYVSETGSQWKTVFESPIVRGGDQPLDVDVPVKGMKGLALVVEFADGADVLDHADWLDARFEPE</sequence>
<dbReference type="Gene3D" id="2.60.120.1060">
    <property type="entry name" value="NPCBM/NEW2 domain"/>
    <property type="match status" value="1"/>
</dbReference>
<evidence type="ECO:0000259" key="1">
    <source>
        <dbReference type="SMART" id="SM00776"/>
    </source>
</evidence>
<evidence type="ECO:0000313" key="2">
    <source>
        <dbReference type="EMBL" id="PQO34519.1"/>
    </source>
</evidence>
<reference evidence="2 3" key="1">
    <citation type="submission" date="2018-02" db="EMBL/GenBank/DDBJ databases">
        <title>Comparative genomes isolates from brazilian mangrove.</title>
        <authorList>
            <person name="Araujo J.E."/>
            <person name="Taketani R.G."/>
            <person name="Silva M.C.P."/>
            <person name="Loureco M.V."/>
            <person name="Andreote F.D."/>
        </authorList>
    </citation>
    <scope>NUCLEOTIDE SEQUENCE [LARGE SCALE GENOMIC DNA]</scope>
    <source>
        <strain evidence="2 3">Hex-1 MGV</strain>
    </source>
</reference>
<organism evidence="2 3">
    <name type="scientific">Blastopirellula marina</name>
    <dbReference type="NCBI Taxonomy" id="124"/>
    <lineage>
        <taxon>Bacteria</taxon>
        <taxon>Pseudomonadati</taxon>
        <taxon>Planctomycetota</taxon>
        <taxon>Planctomycetia</taxon>
        <taxon>Pirellulales</taxon>
        <taxon>Pirellulaceae</taxon>
        <taxon>Blastopirellula</taxon>
    </lineage>
</organism>
<gene>
    <name evidence="2" type="ORF">C5Y83_13455</name>
</gene>
<proteinExistence type="predicted"/>
<dbReference type="SMART" id="SM00776">
    <property type="entry name" value="NPCBM"/>
    <property type="match status" value="1"/>
</dbReference>
<dbReference type="InterPro" id="IPR013222">
    <property type="entry name" value="Glyco_hyd_98_carb-bd"/>
</dbReference>
<dbReference type="OrthoDB" id="272011at2"/>
<dbReference type="EMBL" id="PUHY01000010">
    <property type="protein sequence ID" value="PQO34519.1"/>
    <property type="molecule type" value="Genomic_DNA"/>
</dbReference>
<dbReference type="SUPFAM" id="SSF49785">
    <property type="entry name" value="Galactose-binding domain-like"/>
    <property type="match status" value="1"/>
</dbReference>
<comment type="caution">
    <text evidence="2">The sequence shown here is derived from an EMBL/GenBank/DDBJ whole genome shotgun (WGS) entry which is preliminary data.</text>
</comment>
<dbReference type="Pfam" id="PF08305">
    <property type="entry name" value="NPCBM"/>
    <property type="match status" value="1"/>
</dbReference>
<protein>
    <recommendedName>
        <fullName evidence="1">Glycosyl hydrolase family 98 putative carbohydrate-binding module domain-containing protein</fullName>
    </recommendedName>
</protein>
<feature type="domain" description="Glycosyl hydrolase family 98 putative carbohydrate-binding module" evidence="1">
    <location>
        <begin position="228"/>
        <end position="369"/>
    </location>
</feature>
<name>A0A2S8FQS0_9BACT</name>
<dbReference type="AlphaFoldDB" id="A0A2S8FQS0"/>